<dbReference type="CDD" id="cd01949">
    <property type="entry name" value="GGDEF"/>
    <property type="match status" value="1"/>
</dbReference>
<feature type="domain" description="EAL" evidence="2">
    <location>
        <begin position="470"/>
        <end position="720"/>
    </location>
</feature>
<dbReference type="SUPFAM" id="SSF141868">
    <property type="entry name" value="EAL domain-like"/>
    <property type="match status" value="1"/>
</dbReference>
<dbReference type="Gene3D" id="3.20.20.450">
    <property type="entry name" value="EAL domain"/>
    <property type="match status" value="1"/>
</dbReference>
<dbReference type="STRING" id="158500.BES08_00020"/>
<comment type="caution">
    <text evidence="4">The sequence shown here is derived from an EMBL/GenBank/DDBJ whole genome shotgun (WGS) entry which is preliminary data.</text>
</comment>
<dbReference type="InterPro" id="IPR029787">
    <property type="entry name" value="Nucleotide_cyclase"/>
</dbReference>
<dbReference type="FunFam" id="3.30.70.270:FF:000001">
    <property type="entry name" value="Diguanylate cyclase domain protein"/>
    <property type="match status" value="1"/>
</dbReference>
<sequence>MVGRFTAPIVAAALCLLALMLGLLEWSGHEVDRIARNRDHAIVSLVLAQSMERVAHAQESSTVWDEAVREARKRPLDERWLDLNLGVWFEDYAGIDEVYLLDPQGAPIYAMRAGKRARPESYIAVEDATRPLLSGLRRTPIIRKRTEADVAMLSPGQADIAIVRGRPAIISIKPIVTDSGTLRQKPGTEALHVAVVYLDNQFFGGVAEQYGLAGAHFALAPPANNGQRSVALHDRASRVVGYLVWQPFAPGSQVIAALAPALAIVLLLITVVLFMLASRLARRTHDLEESRLHAQHRAMHDDLTGLGNRAMFEQRLDEALARSRRHRTLLALLYIDLDRFKQVNDTLGHPAGDALIRQVARRLVAEVRGYDIVARLGGDEFAILIGEPEGRASIEGICARIVAELERPFDLAGSQAFIGASIGVAVSPVDGLDRTELTRKADIALYKAKTDGRSRYVFFTQDMDHDVRSREETYRELRLALADCDRQLELHYQPIWSLEDRRMVGVEALLRWQHPEQGLVAPGAFIRSAEESGLITVLGEWVLRRAVQDARAWPGLRVAVNVSPIQLRSRKFVEIVREVLGHGGVTAERLELELTETALMAASGEVARSLADLRGLGVHCALDDFGTGYSSLSHIRDIAVDRIKIDRSFVNAVDTVAGAALVEAIVGLARANGLRLTAEGVETPEQLEFLERVGCHEVQGYLFSRPVPASAIARLLTKRAGEGDRSSAAL</sequence>
<dbReference type="NCBIfam" id="TIGR00254">
    <property type="entry name" value="GGDEF"/>
    <property type="match status" value="1"/>
</dbReference>
<dbReference type="AlphaFoldDB" id="A0A031JAF9"/>
<dbReference type="Gene3D" id="3.30.70.270">
    <property type="match status" value="1"/>
</dbReference>
<dbReference type="Pfam" id="PF00990">
    <property type="entry name" value="GGDEF"/>
    <property type="match status" value="1"/>
</dbReference>
<dbReference type="SMART" id="SM00267">
    <property type="entry name" value="GGDEF"/>
    <property type="match status" value="1"/>
</dbReference>
<dbReference type="InterPro" id="IPR007892">
    <property type="entry name" value="CHASE4"/>
</dbReference>
<accession>A0A031JAF9</accession>
<dbReference type="CDD" id="cd01948">
    <property type="entry name" value="EAL"/>
    <property type="match status" value="1"/>
</dbReference>
<keyword evidence="1" id="KW-0812">Transmembrane</keyword>
<feature type="domain" description="GGDEF" evidence="3">
    <location>
        <begin position="328"/>
        <end position="461"/>
    </location>
</feature>
<dbReference type="Proteomes" id="UP000024329">
    <property type="component" value="Unassembled WGS sequence"/>
</dbReference>
<dbReference type="GO" id="GO:0003824">
    <property type="term" value="F:catalytic activity"/>
    <property type="evidence" value="ECO:0007669"/>
    <property type="project" value="UniProtKB-ARBA"/>
</dbReference>
<dbReference type="PANTHER" id="PTHR44757">
    <property type="entry name" value="DIGUANYLATE CYCLASE DGCP"/>
    <property type="match status" value="1"/>
</dbReference>
<dbReference type="PANTHER" id="PTHR44757:SF4">
    <property type="entry name" value="DIGUANYLATE CYCLASE DGCE-RELATED"/>
    <property type="match status" value="1"/>
</dbReference>
<dbReference type="PROSITE" id="PS50883">
    <property type="entry name" value="EAL"/>
    <property type="match status" value="1"/>
</dbReference>
<keyword evidence="1" id="KW-1133">Transmembrane helix</keyword>
<dbReference type="EMBL" id="JFYZ01000062">
    <property type="protein sequence ID" value="EZP71159.1"/>
    <property type="molecule type" value="Genomic_DNA"/>
</dbReference>
<dbReference type="Pfam" id="PF00563">
    <property type="entry name" value="EAL"/>
    <property type="match status" value="1"/>
</dbReference>
<evidence type="ECO:0000259" key="3">
    <source>
        <dbReference type="PROSITE" id="PS50887"/>
    </source>
</evidence>
<evidence type="ECO:0000259" key="2">
    <source>
        <dbReference type="PROSITE" id="PS50883"/>
    </source>
</evidence>
<dbReference type="InterPro" id="IPR035919">
    <property type="entry name" value="EAL_sf"/>
</dbReference>
<evidence type="ECO:0000313" key="4">
    <source>
        <dbReference type="EMBL" id="EZP71159.1"/>
    </source>
</evidence>
<dbReference type="SMART" id="SM00052">
    <property type="entry name" value="EAL"/>
    <property type="match status" value="1"/>
</dbReference>
<keyword evidence="1" id="KW-0472">Membrane</keyword>
<feature type="transmembrane region" description="Helical" evidence="1">
    <location>
        <begin position="254"/>
        <end position="277"/>
    </location>
</feature>
<dbReference type="Pfam" id="PF05228">
    <property type="entry name" value="CHASE4"/>
    <property type="match status" value="1"/>
</dbReference>
<organism evidence="4 5">
    <name type="scientific">Novosphingobium resinovorum</name>
    <dbReference type="NCBI Taxonomy" id="158500"/>
    <lineage>
        <taxon>Bacteria</taxon>
        <taxon>Pseudomonadati</taxon>
        <taxon>Pseudomonadota</taxon>
        <taxon>Alphaproteobacteria</taxon>
        <taxon>Sphingomonadales</taxon>
        <taxon>Sphingomonadaceae</taxon>
        <taxon>Novosphingobium</taxon>
    </lineage>
</organism>
<protein>
    <submittedName>
        <fullName evidence="4">Diguanylate cyclase</fullName>
    </submittedName>
</protein>
<dbReference type="SUPFAM" id="SSF55073">
    <property type="entry name" value="Nucleotide cyclase"/>
    <property type="match status" value="1"/>
</dbReference>
<name>A0A031JAF9_9SPHN</name>
<dbReference type="eggNOG" id="COG5001">
    <property type="taxonomic scope" value="Bacteria"/>
</dbReference>
<dbReference type="InterPro" id="IPR043128">
    <property type="entry name" value="Rev_trsase/Diguanyl_cyclase"/>
</dbReference>
<dbReference type="InterPro" id="IPR052155">
    <property type="entry name" value="Biofilm_reg_signaling"/>
</dbReference>
<dbReference type="InterPro" id="IPR001633">
    <property type="entry name" value="EAL_dom"/>
</dbReference>
<dbReference type="PROSITE" id="PS50887">
    <property type="entry name" value="GGDEF"/>
    <property type="match status" value="1"/>
</dbReference>
<evidence type="ECO:0000313" key="5">
    <source>
        <dbReference type="Proteomes" id="UP000024329"/>
    </source>
</evidence>
<proteinExistence type="predicted"/>
<evidence type="ECO:0000256" key="1">
    <source>
        <dbReference type="SAM" id="Phobius"/>
    </source>
</evidence>
<gene>
    <name evidence="4" type="ORF">BV97_05264</name>
</gene>
<dbReference type="PATRIC" id="fig|158500.4.peg.5340"/>
<dbReference type="InterPro" id="IPR000160">
    <property type="entry name" value="GGDEF_dom"/>
</dbReference>
<reference evidence="4 5" key="1">
    <citation type="submission" date="2014-03" db="EMBL/GenBank/DDBJ databases">
        <title>Whole genome sequence of Novosphingobium resinovorum KF1.</title>
        <authorList>
            <person name="Gan H.M."/>
            <person name="Gan H.Y."/>
            <person name="Chew T.H."/>
            <person name="Savka M.A."/>
        </authorList>
    </citation>
    <scope>NUCLEOTIDE SEQUENCE [LARGE SCALE GENOMIC DNA]</scope>
    <source>
        <strain evidence="4 5">KF1</strain>
    </source>
</reference>